<keyword evidence="2" id="KW-1185">Reference proteome</keyword>
<organism evidence="1 2">
    <name type="scientific">Spiromyces aspiralis</name>
    <dbReference type="NCBI Taxonomy" id="68401"/>
    <lineage>
        <taxon>Eukaryota</taxon>
        <taxon>Fungi</taxon>
        <taxon>Fungi incertae sedis</taxon>
        <taxon>Zoopagomycota</taxon>
        <taxon>Kickxellomycotina</taxon>
        <taxon>Kickxellomycetes</taxon>
        <taxon>Kickxellales</taxon>
        <taxon>Kickxellaceae</taxon>
        <taxon>Spiromyces</taxon>
    </lineage>
</organism>
<reference evidence="1" key="1">
    <citation type="submission" date="2022-06" db="EMBL/GenBank/DDBJ databases">
        <title>Phylogenomic reconstructions and comparative analyses of Kickxellomycotina fungi.</title>
        <authorList>
            <person name="Reynolds N.K."/>
            <person name="Stajich J.E."/>
            <person name="Barry K."/>
            <person name="Grigoriev I.V."/>
            <person name="Crous P."/>
            <person name="Smith M.E."/>
        </authorList>
    </citation>
    <scope>NUCLEOTIDE SEQUENCE</scope>
    <source>
        <strain evidence="1">RSA 2271</strain>
    </source>
</reference>
<comment type="caution">
    <text evidence="1">The sequence shown here is derived from an EMBL/GenBank/DDBJ whole genome shotgun (WGS) entry which is preliminary data.</text>
</comment>
<dbReference type="EMBL" id="JAMZIH010008045">
    <property type="protein sequence ID" value="KAJ1672650.1"/>
    <property type="molecule type" value="Genomic_DNA"/>
</dbReference>
<proteinExistence type="predicted"/>
<evidence type="ECO:0000313" key="1">
    <source>
        <dbReference type="EMBL" id="KAJ1672650.1"/>
    </source>
</evidence>
<protein>
    <submittedName>
        <fullName evidence="1">Uncharacterized protein</fullName>
    </submittedName>
</protein>
<name>A0ACC1H8C0_9FUNG</name>
<evidence type="ECO:0000313" key="2">
    <source>
        <dbReference type="Proteomes" id="UP001145114"/>
    </source>
</evidence>
<dbReference type="Proteomes" id="UP001145114">
    <property type="component" value="Unassembled WGS sequence"/>
</dbReference>
<sequence>DEATTLDKLIGKWKRGCNDAADKLWERMGTAFTRMLEDQGAQHQTDSTPPGFQQQRPATSTEWDPASDRTAALARSASELSSDLEMEPRDKMLKFMGIDPSLLQ</sequence>
<gene>
    <name evidence="1" type="ORF">EV182_006771</name>
</gene>
<accession>A0ACC1H8C0</accession>
<feature type="non-terminal residue" evidence="1">
    <location>
        <position position="1"/>
    </location>
</feature>